<dbReference type="Proteomes" id="UP000594262">
    <property type="component" value="Unplaced"/>
</dbReference>
<evidence type="ECO:0000313" key="3">
    <source>
        <dbReference type="Proteomes" id="UP000594262"/>
    </source>
</evidence>
<evidence type="ECO:0000256" key="1">
    <source>
        <dbReference type="SAM" id="SignalP"/>
    </source>
</evidence>
<feature type="signal peptide" evidence="1">
    <location>
        <begin position="1"/>
        <end position="20"/>
    </location>
</feature>
<accession>A0A7M5U8C2</accession>
<name>A0A7M5U8C2_9CNID</name>
<reference evidence="2" key="1">
    <citation type="submission" date="2021-01" db="UniProtKB">
        <authorList>
            <consortium name="EnsemblMetazoa"/>
        </authorList>
    </citation>
    <scope>IDENTIFICATION</scope>
</reference>
<protein>
    <submittedName>
        <fullName evidence="2">Uncharacterized protein</fullName>
    </submittedName>
</protein>
<organism evidence="2 3">
    <name type="scientific">Clytia hemisphaerica</name>
    <dbReference type="NCBI Taxonomy" id="252671"/>
    <lineage>
        <taxon>Eukaryota</taxon>
        <taxon>Metazoa</taxon>
        <taxon>Cnidaria</taxon>
        <taxon>Hydrozoa</taxon>
        <taxon>Hydroidolina</taxon>
        <taxon>Leptothecata</taxon>
        <taxon>Obeliida</taxon>
        <taxon>Clytiidae</taxon>
        <taxon>Clytia</taxon>
    </lineage>
</organism>
<evidence type="ECO:0000313" key="2">
    <source>
        <dbReference type="EnsemblMetazoa" id="CLYHEMP007465.1"/>
    </source>
</evidence>
<sequence length="112" mass="13195">MKSLNLATLVLLGLICSIYCQPVKKNVSNLEKNNNELWYIQNRACAHKYARQLIKCGKESHATLTRKEVYEFCLNQIKEKCKEEKEQQKIVLTGENLKERIKKLRQKLRSAW</sequence>
<dbReference type="EnsemblMetazoa" id="CLYHEMT007465.1">
    <property type="protein sequence ID" value="CLYHEMP007465.1"/>
    <property type="gene ID" value="CLYHEMG007465"/>
</dbReference>
<keyword evidence="1" id="KW-0732">Signal</keyword>
<keyword evidence="3" id="KW-1185">Reference proteome</keyword>
<feature type="chain" id="PRO_5029813203" evidence="1">
    <location>
        <begin position="21"/>
        <end position="112"/>
    </location>
</feature>
<proteinExistence type="predicted"/>
<dbReference type="AlphaFoldDB" id="A0A7M5U8C2"/>